<dbReference type="PANTHER" id="PTHR30255">
    <property type="entry name" value="SINGLE-STRANDED-DNA-SPECIFIC EXONUCLEASE RECJ"/>
    <property type="match status" value="1"/>
</dbReference>
<dbReference type="EMBL" id="PFEU01000027">
    <property type="protein sequence ID" value="PJE76378.1"/>
    <property type="molecule type" value="Genomic_DNA"/>
</dbReference>
<dbReference type="Pfam" id="PF02272">
    <property type="entry name" value="DHHA1"/>
    <property type="match status" value="1"/>
</dbReference>
<reference evidence="11" key="1">
    <citation type="submission" date="2017-09" db="EMBL/GenBank/DDBJ databases">
        <title>Depth-based differentiation of microbial function through sediment-hosted aquifers and enrichment of novel symbionts in the deep terrestrial subsurface.</title>
        <authorList>
            <person name="Probst A.J."/>
            <person name="Ladd B."/>
            <person name="Jarett J.K."/>
            <person name="Geller-Mcgrath D.E."/>
            <person name="Sieber C.M.K."/>
            <person name="Emerson J.B."/>
            <person name="Anantharaman K."/>
            <person name="Thomas B.C."/>
            <person name="Malmstrom R."/>
            <person name="Stieglmeier M."/>
            <person name="Klingl A."/>
            <person name="Woyke T."/>
            <person name="Ryan C.M."/>
            <person name="Banfield J.F."/>
        </authorList>
    </citation>
    <scope>NUCLEOTIDE SEQUENCE [LARGE SCALE GENOMIC DNA]</scope>
</reference>
<keyword evidence="5 10" id="KW-0269">Exonuclease</keyword>
<dbReference type="Proteomes" id="UP000231436">
    <property type="component" value="Unassembled WGS sequence"/>
</dbReference>
<gene>
    <name evidence="10" type="primary">recJ</name>
    <name evidence="10" type="ORF">COV05_04865</name>
</gene>
<evidence type="ECO:0000259" key="8">
    <source>
        <dbReference type="Pfam" id="PF02272"/>
    </source>
</evidence>
<accession>A0A2M8LG20</accession>
<comment type="similarity">
    <text evidence="1">Belongs to the RecJ family.</text>
</comment>
<dbReference type="GO" id="GO:0006281">
    <property type="term" value="P:DNA repair"/>
    <property type="evidence" value="ECO:0007669"/>
    <property type="project" value="InterPro"/>
</dbReference>
<sequence>MAKRWHIAEPITPDIKHQFPELDPVVLQLLWNRGKRTQEDMDVFLRPDWSRDTFDPALFSNMVQATERIFSALTKGEVITIHGDYDADGTCGTAVLFTTLRDICRKMGFDESNITTYIPHREKEGYGLSISTVEHLVEHDKTKVVITVDCGISNKDAIDRGRELGVDTIVCDHHTMPPELPHAILIHPQVPGETFPNKHLCGTGVAFKLASGLIAQARARGAEFPDGSEKWLLDLVAIATVTDVMPLTGENRVLERYGLLVLNKTRRKGIQKLLDVAGSSLGELDTVSIGFQIGPRLNAAGRMTHANEALALLIEEDELEATKLAMRLQEINIERQKASQEMYLEAKRQLGDVTGQSLLVAVQEGWGAGLVGLVAGKLLGDYGIPVFVVGKEGDTYVGSGRSVEGFDITQALHHAKDFLDKFGGHPQACGFSTTSQERFEQAVKMMKAFAMEQIQEGSLEPTLDVDAEISLEAISWELFEAIQLFRPFGQANPTPLFVARKVQVSAFSSVGKEGGHLKLRLQSQTGKLVEAIGFRLGDWVEKLTLGCELDVAFEIQVNEWNGNRSLQIRIVDLQQ</sequence>
<evidence type="ECO:0000259" key="7">
    <source>
        <dbReference type="Pfam" id="PF01368"/>
    </source>
</evidence>
<dbReference type="AlphaFoldDB" id="A0A2M8LG20"/>
<dbReference type="GO" id="GO:0003676">
    <property type="term" value="F:nucleic acid binding"/>
    <property type="evidence" value="ECO:0007669"/>
    <property type="project" value="InterPro"/>
</dbReference>
<dbReference type="InterPro" id="IPR003156">
    <property type="entry name" value="DHHA1_dom"/>
</dbReference>
<dbReference type="GO" id="GO:0008409">
    <property type="term" value="F:5'-3' exonuclease activity"/>
    <property type="evidence" value="ECO:0007669"/>
    <property type="project" value="InterPro"/>
</dbReference>
<evidence type="ECO:0000256" key="3">
    <source>
        <dbReference type="ARBA" id="ARBA00022722"/>
    </source>
</evidence>
<keyword evidence="4" id="KW-0378">Hydrolase</keyword>
<dbReference type="Gene3D" id="2.40.50.460">
    <property type="match status" value="1"/>
</dbReference>
<dbReference type="InterPro" id="IPR051673">
    <property type="entry name" value="SSDNA_exonuclease_RecJ"/>
</dbReference>
<dbReference type="NCBIfam" id="TIGR00644">
    <property type="entry name" value="recJ"/>
    <property type="match status" value="1"/>
</dbReference>
<evidence type="ECO:0000256" key="2">
    <source>
        <dbReference type="ARBA" id="ARBA00019841"/>
    </source>
</evidence>
<comment type="caution">
    <text evidence="10">The sequence shown here is derived from an EMBL/GenBank/DDBJ whole genome shotgun (WGS) entry which is preliminary data.</text>
</comment>
<evidence type="ECO:0000256" key="4">
    <source>
        <dbReference type="ARBA" id="ARBA00022801"/>
    </source>
</evidence>
<dbReference type="PANTHER" id="PTHR30255:SF2">
    <property type="entry name" value="SINGLE-STRANDED-DNA-SPECIFIC EXONUCLEASE RECJ"/>
    <property type="match status" value="1"/>
</dbReference>
<keyword evidence="3" id="KW-0540">Nuclease</keyword>
<evidence type="ECO:0000313" key="10">
    <source>
        <dbReference type="EMBL" id="PJE76378.1"/>
    </source>
</evidence>
<dbReference type="Gene3D" id="3.90.1640.30">
    <property type="match status" value="1"/>
</dbReference>
<dbReference type="InterPro" id="IPR041122">
    <property type="entry name" value="RecJ_OB"/>
</dbReference>
<organism evidence="10 11">
    <name type="scientific">Candidatus Uhrbacteria bacterium CG10_big_fil_rev_8_21_14_0_10_48_16</name>
    <dbReference type="NCBI Taxonomy" id="1975038"/>
    <lineage>
        <taxon>Bacteria</taxon>
        <taxon>Candidatus Uhriibacteriota</taxon>
    </lineage>
</organism>
<dbReference type="InterPro" id="IPR004610">
    <property type="entry name" value="RecJ"/>
</dbReference>
<evidence type="ECO:0000313" key="11">
    <source>
        <dbReference type="Proteomes" id="UP000231436"/>
    </source>
</evidence>
<dbReference type="Pfam" id="PF01368">
    <property type="entry name" value="DHH"/>
    <property type="match status" value="1"/>
</dbReference>
<name>A0A2M8LG20_9BACT</name>
<dbReference type="InterPro" id="IPR038763">
    <property type="entry name" value="DHH_sf"/>
</dbReference>
<feature type="domain" description="DDH" evidence="7">
    <location>
        <begin position="79"/>
        <end position="240"/>
    </location>
</feature>
<feature type="coiled-coil region" evidence="6">
    <location>
        <begin position="314"/>
        <end position="341"/>
    </location>
</feature>
<feature type="domain" description="RecJ OB" evidence="9">
    <location>
        <begin position="465"/>
        <end position="572"/>
    </location>
</feature>
<dbReference type="Pfam" id="PF17768">
    <property type="entry name" value="RecJ_OB"/>
    <property type="match status" value="1"/>
</dbReference>
<protein>
    <recommendedName>
        <fullName evidence="2">Single-stranded-DNA-specific exonuclease RecJ</fullName>
    </recommendedName>
</protein>
<evidence type="ECO:0000256" key="1">
    <source>
        <dbReference type="ARBA" id="ARBA00005915"/>
    </source>
</evidence>
<dbReference type="GO" id="GO:0006310">
    <property type="term" value="P:DNA recombination"/>
    <property type="evidence" value="ECO:0007669"/>
    <property type="project" value="InterPro"/>
</dbReference>
<evidence type="ECO:0000256" key="5">
    <source>
        <dbReference type="ARBA" id="ARBA00022839"/>
    </source>
</evidence>
<feature type="domain" description="DHHA1" evidence="8">
    <location>
        <begin position="356"/>
        <end position="450"/>
    </location>
</feature>
<keyword evidence="6" id="KW-0175">Coiled coil</keyword>
<dbReference type="SUPFAM" id="SSF64182">
    <property type="entry name" value="DHH phosphoesterases"/>
    <property type="match status" value="1"/>
</dbReference>
<evidence type="ECO:0000259" key="9">
    <source>
        <dbReference type="Pfam" id="PF17768"/>
    </source>
</evidence>
<dbReference type="InterPro" id="IPR001667">
    <property type="entry name" value="DDH_dom"/>
</dbReference>
<evidence type="ECO:0000256" key="6">
    <source>
        <dbReference type="SAM" id="Coils"/>
    </source>
</evidence>
<proteinExistence type="inferred from homology"/>